<dbReference type="PATRIC" id="fig|1215343.11.peg.786"/>
<dbReference type="SUPFAM" id="SSF53474">
    <property type="entry name" value="alpha/beta-Hydrolases"/>
    <property type="match status" value="1"/>
</dbReference>
<dbReference type="EMBL" id="CP003789">
    <property type="protein sequence ID" value="AGA64756.1"/>
    <property type="molecule type" value="Genomic_DNA"/>
</dbReference>
<sequence length="199" mass="21875">MSFARKDMADFLTLMTQTDADEITVVAHSMGSYLLMEALRTLSLQGKTGVISHMDNMLLAAPDIDIDVFKKQLADIKKLPKKTIVQVSSKDRILKLSRGITGGPVRLGEGSDIDFLRRHGIFVLDMSQVDGGGHTIMFSSPTMISLAKKSYLVHSGLEDDFLIAPKGVSLSFIQKLVLPIVYAPIHFISAFVKSRHPAM</sequence>
<dbReference type="Proteomes" id="UP000010799">
    <property type="component" value="Chromosome"/>
</dbReference>
<evidence type="ECO:0000313" key="1">
    <source>
        <dbReference type="EMBL" id="AGA64756.1"/>
    </source>
</evidence>
<dbReference type="KEGG" id="lcc:B488_07640"/>
<organism evidence="1 2">
    <name type="scientific">Liberibacter crescens (strain BT-1)</name>
    <dbReference type="NCBI Taxonomy" id="1215343"/>
    <lineage>
        <taxon>Bacteria</taxon>
        <taxon>Pseudomonadati</taxon>
        <taxon>Pseudomonadota</taxon>
        <taxon>Alphaproteobacteria</taxon>
        <taxon>Hyphomicrobiales</taxon>
        <taxon>Rhizobiaceae</taxon>
        <taxon>Liberibacter</taxon>
    </lineage>
</organism>
<dbReference type="InterPro" id="IPR010297">
    <property type="entry name" value="DUF900_hydrolase"/>
</dbReference>
<protein>
    <submittedName>
        <fullName evidence="1">Uncharacterized protein</fullName>
    </submittedName>
</protein>
<proteinExistence type="predicted"/>
<dbReference type="eggNOG" id="COG4782">
    <property type="taxonomic scope" value="Bacteria"/>
</dbReference>
<dbReference type="STRING" id="1215343.B488_07640"/>
<reference evidence="1 2" key="1">
    <citation type="journal article" date="2012" name="Stand. Genomic Sci.">
        <title>Complete genome sequence of Liberibacter crescens BT-1.</title>
        <authorList>
            <person name="Leonard M.T."/>
            <person name="Fagen J.R."/>
            <person name="Davis-Richardson A.G."/>
            <person name="Davis M.J."/>
            <person name="Triplett E.W."/>
        </authorList>
    </citation>
    <scope>NUCLEOTIDE SEQUENCE [LARGE SCALE GENOMIC DNA]</scope>
    <source>
        <strain evidence="1 2">BT-1</strain>
    </source>
</reference>
<gene>
    <name evidence="1" type="ordered locus">B488_07640</name>
</gene>
<dbReference type="PANTHER" id="PTHR36513:SF1">
    <property type="entry name" value="TRANSMEMBRANE PROTEIN"/>
    <property type="match status" value="1"/>
</dbReference>
<keyword evidence="2" id="KW-1185">Reference proteome</keyword>
<evidence type="ECO:0000313" key="2">
    <source>
        <dbReference type="Proteomes" id="UP000010799"/>
    </source>
</evidence>
<name>L0EWJ8_LIBCB</name>
<dbReference type="InterPro" id="IPR029058">
    <property type="entry name" value="AB_hydrolase_fold"/>
</dbReference>
<dbReference type="Gene3D" id="3.40.50.1820">
    <property type="entry name" value="alpha/beta hydrolase"/>
    <property type="match status" value="1"/>
</dbReference>
<dbReference type="Pfam" id="PF05990">
    <property type="entry name" value="DUF900"/>
    <property type="match status" value="1"/>
</dbReference>
<dbReference type="AlphaFoldDB" id="L0EWJ8"/>
<dbReference type="PANTHER" id="PTHR36513">
    <property type="entry name" value="ABC TRANSMEMBRANE TYPE-1 DOMAIN-CONTAINING PROTEIN"/>
    <property type="match status" value="1"/>
</dbReference>
<accession>L0EWJ8</accession>
<dbReference type="HOGENOM" id="CLU_1575420_0_0_5"/>